<gene>
    <name evidence="6" type="ORF">RSOLAG1IB_00134</name>
</gene>
<accession>A0A0B7F3V7</accession>
<keyword evidence="1" id="KW-0479">Metal-binding</keyword>
<dbReference type="OrthoDB" id="431929at2759"/>
<proteinExistence type="predicted"/>
<dbReference type="SUPFAM" id="SSF118310">
    <property type="entry name" value="AN1-like Zinc finger"/>
    <property type="match status" value="2"/>
</dbReference>
<dbReference type="PROSITE" id="PS51039">
    <property type="entry name" value="ZF_AN1"/>
    <property type="match status" value="1"/>
</dbReference>
<dbReference type="EMBL" id="LN679100">
    <property type="protein sequence ID" value="CEL51599.1"/>
    <property type="molecule type" value="Genomic_DNA"/>
</dbReference>
<evidence type="ECO:0000256" key="4">
    <source>
        <dbReference type="PROSITE-ProRule" id="PRU00449"/>
    </source>
</evidence>
<dbReference type="PANTHER" id="PTHR14677">
    <property type="entry name" value="ARSENITE INDUCUBLE RNA ASSOCIATED PROTEIN AIP-1-RELATED"/>
    <property type="match status" value="1"/>
</dbReference>
<sequence>MDLPEKGAHCSLELCKIFDLLPITCLACEQQFCKTHAQRDDHACRAPVAALPATSSSKRAQCQVEECDRPGLVSFRQEDREWGCDTCRGVYCVSHRHTDAHNCVPIPTGEPTTDKKSEAQALLTKLFPNVKSQAGTSRPAATKATDPAKAAKLRAIELMRMKHRAVAGDPRSSAQPKDKVHLKVMWGTNERVVWFVKTVVTGRAVDLAARICGVSREDGRGMAFVVGDETDGALKNELELGAQVEDGDTVQLVKM</sequence>
<evidence type="ECO:0000313" key="6">
    <source>
        <dbReference type="EMBL" id="CEL51599.1"/>
    </source>
</evidence>
<feature type="domain" description="AN1-type" evidence="5">
    <location>
        <begin position="4"/>
        <end position="52"/>
    </location>
</feature>
<evidence type="ECO:0000256" key="2">
    <source>
        <dbReference type="ARBA" id="ARBA00022771"/>
    </source>
</evidence>
<dbReference type="GO" id="GO:0005737">
    <property type="term" value="C:cytoplasm"/>
    <property type="evidence" value="ECO:0007669"/>
    <property type="project" value="TreeGrafter"/>
</dbReference>
<evidence type="ECO:0000256" key="1">
    <source>
        <dbReference type="ARBA" id="ARBA00022723"/>
    </source>
</evidence>
<dbReference type="Gene3D" id="4.10.1110.10">
    <property type="entry name" value="AN1-like Zinc finger"/>
    <property type="match status" value="2"/>
</dbReference>
<organism evidence="6 7">
    <name type="scientific">Thanatephorus cucumeris (strain AG1-IB / isolate 7/3/14)</name>
    <name type="common">Lettuce bottom rot fungus</name>
    <name type="synonym">Rhizoctonia solani</name>
    <dbReference type="NCBI Taxonomy" id="1108050"/>
    <lineage>
        <taxon>Eukaryota</taxon>
        <taxon>Fungi</taxon>
        <taxon>Dikarya</taxon>
        <taxon>Basidiomycota</taxon>
        <taxon>Agaricomycotina</taxon>
        <taxon>Agaricomycetes</taxon>
        <taxon>Cantharellales</taxon>
        <taxon>Ceratobasidiaceae</taxon>
        <taxon>Rhizoctonia</taxon>
        <taxon>Rhizoctonia solani AG-1</taxon>
    </lineage>
</organism>
<dbReference type="GO" id="GO:0008270">
    <property type="term" value="F:zinc ion binding"/>
    <property type="evidence" value="ECO:0007669"/>
    <property type="project" value="UniProtKB-KW"/>
</dbReference>
<dbReference type="SMART" id="SM00154">
    <property type="entry name" value="ZnF_AN1"/>
    <property type="match status" value="2"/>
</dbReference>
<keyword evidence="2 4" id="KW-0863">Zinc-finger</keyword>
<evidence type="ECO:0000313" key="7">
    <source>
        <dbReference type="Proteomes" id="UP000059188"/>
    </source>
</evidence>
<dbReference type="InterPro" id="IPR035896">
    <property type="entry name" value="AN1-like_Znf"/>
</dbReference>
<dbReference type="InterPro" id="IPR000058">
    <property type="entry name" value="Znf_AN1"/>
</dbReference>
<name>A0A0B7F3V7_THACB</name>
<dbReference type="Pfam" id="PF01428">
    <property type="entry name" value="zf-AN1"/>
    <property type="match status" value="1"/>
</dbReference>
<dbReference type="PANTHER" id="PTHR14677:SF37">
    <property type="entry name" value="AN1-TYPE ZINC FINGER PROTEIN 1"/>
    <property type="match status" value="1"/>
</dbReference>
<reference evidence="6 7" key="1">
    <citation type="submission" date="2014-11" db="EMBL/GenBank/DDBJ databases">
        <authorList>
            <person name="Wibberg Daniel"/>
        </authorList>
    </citation>
    <scope>NUCLEOTIDE SEQUENCE [LARGE SCALE GENOMIC DNA]</scope>
    <source>
        <strain evidence="6">Rhizoctonia solani AG1-IB 7/3/14</strain>
    </source>
</reference>
<protein>
    <submittedName>
        <fullName evidence="6">AN1-type zinc finger protein 1</fullName>
    </submittedName>
</protein>
<dbReference type="Proteomes" id="UP000059188">
    <property type="component" value="Unassembled WGS sequence"/>
</dbReference>
<dbReference type="AlphaFoldDB" id="A0A0B7F3V7"/>
<keyword evidence="3" id="KW-0862">Zinc</keyword>
<evidence type="ECO:0000259" key="5">
    <source>
        <dbReference type="PROSITE" id="PS51039"/>
    </source>
</evidence>
<evidence type="ECO:0000256" key="3">
    <source>
        <dbReference type="ARBA" id="ARBA00022833"/>
    </source>
</evidence>
<dbReference type="STRING" id="1108050.A0A0B7F3V7"/>
<keyword evidence="7" id="KW-1185">Reference proteome</keyword>